<dbReference type="GO" id="GO:0016301">
    <property type="term" value="F:kinase activity"/>
    <property type="evidence" value="ECO:0007669"/>
    <property type="project" value="UniProtKB-KW"/>
</dbReference>
<gene>
    <name evidence="2" type="ORF">OLEA9_A121983</name>
</gene>
<dbReference type="EMBL" id="CACTIH010007253">
    <property type="protein sequence ID" value="CAA3005868.1"/>
    <property type="molecule type" value="Genomic_DNA"/>
</dbReference>
<sequence length="135" mass="15377">MLLVDNFIHADTHPGNILVRVAQSKPSRKRLFKSKPQVVFLGVGTIAELCKNDRMNLVDVFKTIACTDGETAAGCKLRLSKTQNCRKPEAFIQVNFVHIHMFKKQIKIVKYAVEPRSHFCFAILLCSLRSFCYSF</sequence>
<dbReference type="PANTHER" id="PTHR45890:SF1">
    <property type="entry name" value="AARF DOMAIN CONTAINING KINASE 2"/>
    <property type="match status" value="1"/>
</dbReference>
<name>A0A8S0TJ85_OLEEU</name>
<feature type="domain" description="ABC1 atypical kinase-like" evidence="1">
    <location>
        <begin position="1"/>
        <end position="70"/>
    </location>
</feature>
<dbReference type="Proteomes" id="UP000594638">
    <property type="component" value="Unassembled WGS sequence"/>
</dbReference>
<dbReference type="InterPro" id="IPR052402">
    <property type="entry name" value="ADCK_kinase"/>
</dbReference>
<dbReference type="InterPro" id="IPR004147">
    <property type="entry name" value="ABC1_dom"/>
</dbReference>
<dbReference type="OrthoDB" id="1290869at2759"/>
<keyword evidence="2" id="KW-0418">Kinase</keyword>
<evidence type="ECO:0000313" key="2">
    <source>
        <dbReference type="EMBL" id="CAA3005868.1"/>
    </source>
</evidence>
<dbReference type="AlphaFoldDB" id="A0A8S0TJ85"/>
<dbReference type="Pfam" id="PF03109">
    <property type="entry name" value="ABC1"/>
    <property type="match status" value="1"/>
</dbReference>
<keyword evidence="3" id="KW-1185">Reference proteome</keyword>
<proteinExistence type="predicted"/>
<dbReference type="Gramene" id="OE9A121983T1">
    <property type="protein sequence ID" value="OE9A121983C1"/>
    <property type="gene ID" value="OE9A121983"/>
</dbReference>
<accession>A0A8S0TJ85</accession>
<reference evidence="2 3" key="1">
    <citation type="submission" date="2019-12" db="EMBL/GenBank/DDBJ databases">
        <authorList>
            <person name="Alioto T."/>
            <person name="Alioto T."/>
            <person name="Gomez Garrido J."/>
        </authorList>
    </citation>
    <scope>NUCLEOTIDE SEQUENCE [LARGE SCALE GENOMIC DNA]</scope>
</reference>
<dbReference type="PANTHER" id="PTHR45890">
    <property type="entry name" value="AARF DOMAIN CONTAINING KINASE 2 (PREDICTED)"/>
    <property type="match status" value="1"/>
</dbReference>
<organism evidence="2 3">
    <name type="scientific">Olea europaea subsp. europaea</name>
    <dbReference type="NCBI Taxonomy" id="158383"/>
    <lineage>
        <taxon>Eukaryota</taxon>
        <taxon>Viridiplantae</taxon>
        <taxon>Streptophyta</taxon>
        <taxon>Embryophyta</taxon>
        <taxon>Tracheophyta</taxon>
        <taxon>Spermatophyta</taxon>
        <taxon>Magnoliopsida</taxon>
        <taxon>eudicotyledons</taxon>
        <taxon>Gunneridae</taxon>
        <taxon>Pentapetalae</taxon>
        <taxon>asterids</taxon>
        <taxon>lamiids</taxon>
        <taxon>Lamiales</taxon>
        <taxon>Oleaceae</taxon>
        <taxon>Oleeae</taxon>
        <taxon>Olea</taxon>
    </lineage>
</organism>
<protein>
    <submittedName>
        <fullName evidence="2">Probable serine threonine- kinase abkC</fullName>
    </submittedName>
</protein>
<evidence type="ECO:0000259" key="1">
    <source>
        <dbReference type="Pfam" id="PF03109"/>
    </source>
</evidence>
<comment type="caution">
    <text evidence="2">The sequence shown here is derived from an EMBL/GenBank/DDBJ whole genome shotgun (WGS) entry which is preliminary data.</text>
</comment>
<evidence type="ECO:0000313" key="3">
    <source>
        <dbReference type="Proteomes" id="UP000594638"/>
    </source>
</evidence>
<keyword evidence="2" id="KW-0808">Transferase</keyword>